<proteinExistence type="predicted"/>
<sequence>MKRILSYLAIFIATMNCYAQITFEKGYFISNQGERVECLIKNVDWKDSPEEFIYKETSTSSPKTNKINYVKEFGVYNFSKYIKAYVNIDKSSDLPESFSDVRNPIFEKETLFLKVLIEGDASLFYYGNRNLKRFFFKKDNDTIKQFIHKKYLSSNGGVKTGSIHINERYKQQISNSFKCSKISIKQIESLSYKESSLSNFFIKYNQCKNAEFKQFNKNKNKSSFELTAKIGLNNSSLQSNDESYNDNNRNTRSVNYGSKTGMRFGLEGELILPFNRNKWSLFLEGSYQYFKKQKTTESDFVVGGVLIHETDYKSIEAVLGLKYYFFLNEKSKIAIALGYLQDTPINSTIVIERKDGTTFDFLEIGGGSSLVIATAYEYNKYSIELRYNSRNLYANSYTPWLFDYNSLSLNIGYTIF</sequence>
<gene>
    <name evidence="2" type="ORF">P8625_11925</name>
</gene>
<reference evidence="2 3" key="1">
    <citation type="submission" date="2023-04" db="EMBL/GenBank/DDBJ databases">
        <title>Tenacibaculum tangerinum sp. nov., isolated from sea tidal flat of South Korea.</title>
        <authorList>
            <person name="Lee S.H."/>
            <person name="Kim J.-J."/>
        </authorList>
    </citation>
    <scope>NUCLEOTIDE SEQUENCE [LARGE SCALE GENOMIC DNA]</scope>
    <source>
        <strain evidence="2 3">GRR-S3-23</strain>
    </source>
</reference>
<dbReference type="EMBL" id="CP122539">
    <property type="protein sequence ID" value="WGH74785.1"/>
    <property type="molecule type" value="Genomic_DNA"/>
</dbReference>
<organism evidence="2 3">
    <name type="scientific">Tenacibaculum tangerinum</name>
    <dbReference type="NCBI Taxonomy" id="3038772"/>
    <lineage>
        <taxon>Bacteria</taxon>
        <taxon>Pseudomonadati</taxon>
        <taxon>Bacteroidota</taxon>
        <taxon>Flavobacteriia</taxon>
        <taxon>Flavobacteriales</taxon>
        <taxon>Flavobacteriaceae</taxon>
        <taxon>Tenacibaculum</taxon>
    </lineage>
</organism>
<dbReference type="RefSeq" id="WP_279650679.1">
    <property type="nucleotide sequence ID" value="NZ_CP122539.1"/>
</dbReference>
<protein>
    <recommendedName>
        <fullName evidence="4">tRNA modification GTPase</fullName>
    </recommendedName>
</protein>
<name>A0ABY8L0B6_9FLAO</name>
<evidence type="ECO:0000313" key="3">
    <source>
        <dbReference type="Proteomes" id="UP001232001"/>
    </source>
</evidence>
<evidence type="ECO:0000313" key="2">
    <source>
        <dbReference type="EMBL" id="WGH74785.1"/>
    </source>
</evidence>
<keyword evidence="3" id="KW-1185">Reference proteome</keyword>
<evidence type="ECO:0008006" key="4">
    <source>
        <dbReference type="Google" id="ProtNLM"/>
    </source>
</evidence>
<feature type="chain" id="PRO_5047352216" description="tRNA modification GTPase" evidence="1">
    <location>
        <begin position="20"/>
        <end position="416"/>
    </location>
</feature>
<dbReference type="Proteomes" id="UP001232001">
    <property type="component" value="Chromosome"/>
</dbReference>
<evidence type="ECO:0000256" key="1">
    <source>
        <dbReference type="SAM" id="SignalP"/>
    </source>
</evidence>
<accession>A0ABY8L0B6</accession>
<feature type="signal peptide" evidence="1">
    <location>
        <begin position="1"/>
        <end position="19"/>
    </location>
</feature>
<keyword evidence="1" id="KW-0732">Signal</keyword>